<organism evidence="2 3">
    <name type="scientific">Reticulomyxa filosa</name>
    <dbReference type="NCBI Taxonomy" id="46433"/>
    <lineage>
        <taxon>Eukaryota</taxon>
        <taxon>Sar</taxon>
        <taxon>Rhizaria</taxon>
        <taxon>Retaria</taxon>
        <taxon>Foraminifera</taxon>
        <taxon>Monothalamids</taxon>
        <taxon>Reticulomyxidae</taxon>
        <taxon>Reticulomyxa</taxon>
    </lineage>
</organism>
<evidence type="ECO:0000313" key="2">
    <source>
        <dbReference type="EMBL" id="ETO25052.1"/>
    </source>
</evidence>
<evidence type="ECO:0000256" key="1">
    <source>
        <dbReference type="SAM" id="Phobius"/>
    </source>
</evidence>
<keyword evidence="3" id="KW-1185">Reference proteome</keyword>
<proteinExistence type="predicted"/>
<feature type="transmembrane region" description="Helical" evidence="1">
    <location>
        <begin position="76"/>
        <end position="96"/>
    </location>
</feature>
<dbReference type="Proteomes" id="UP000023152">
    <property type="component" value="Unassembled WGS sequence"/>
</dbReference>
<accession>X6NI72</accession>
<gene>
    <name evidence="2" type="ORF">RFI_12092</name>
</gene>
<sequence>MFCANVFLNTCATSKYVYVNIGEIVFNSNTIHKTANKVFFLFFGMFLIGCLYSRSKHNVLHLSSSCSKKKKKTKIFIYYYYYYCYCAFFFSFLVSASQYKHPELSSPSTHTTDKKKNLSLTALQAKDFPYWSTTSFHHRCSAVPKFAKATTGSKNKQTKKILCPHFKKHFRCENEEKFFLIVN</sequence>
<dbReference type="EMBL" id="ASPP01008774">
    <property type="protein sequence ID" value="ETO25052.1"/>
    <property type="molecule type" value="Genomic_DNA"/>
</dbReference>
<name>X6NI72_RETFI</name>
<protein>
    <submittedName>
        <fullName evidence="2">Uncharacterized protein</fullName>
    </submittedName>
</protein>
<reference evidence="2 3" key="1">
    <citation type="journal article" date="2013" name="Curr. Biol.">
        <title>The Genome of the Foraminiferan Reticulomyxa filosa.</title>
        <authorList>
            <person name="Glockner G."/>
            <person name="Hulsmann N."/>
            <person name="Schleicher M."/>
            <person name="Noegel A.A."/>
            <person name="Eichinger L."/>
            <person name="Gallinger C."/>
            <person name="Pawlowski J."/>
            <person name="Sierra R."/>
            <person name="Euteneuer U."/>
            <person name="Pillet L."/>
            <person name="Moustafa A."/>
            <person name="Platzer M."/>
            <person name="Groth M."/>
            <person name="Szafranski K."/>
            <person name="Schliwa M."/>
        </authorList>
    </citation>
    <scope>NUCLEOTIDE SEQUENCE [LARGE SCALE GENOMIC DNA]</scope>
</reference>
<dbReference type="AlphaFoldDB" id="X6NI72"/>
<keyword evidence="1" id="KW-0472">Membrane</keyword>
<comment type="caution">
    <text evidence="2">The sequence shown here is derived from an EMBL/GenBank/DDBJ whole genome shotgun (WGS) entry which is preliminary data.</text>
</comment>
<keyword evidence="1" id="KW-1133">Transmembrane helix</keyword>
<keyword evidence="1" id="KW-0812">Transmembrane</keyword>
<evidence type="ECO:0000313" key="3">
    <source>
        <dbReference type="Proteomes" id="UP000023152"/>
    </source>
</evidence>
<feature type="transmembrane region" description="Helical" evidence="1">
    <location>
        <begin position="38"/>
        <end position="55"/>
    </location>
</feature>